<evidence type="ECO:0000256" key="2">
    <source>
        <dbReference type="HAMAP-Rule" id="MF_00634"/>
    </source>
</evidence>
<dbReference type="Pfam" id="PF02594">
    <property type="entry name" value="DUF167"/>
    <property type="match status" value="1"/>
</dbReference>
<dbReference type="InterPro" id="IPR036591">
    <property type="entry name" value="YggU-like_sf"/>
</dbReference>
<reference evidence="3" key="1">
    <citation type="submission" date="2017-05" db="EMBL/GenBank/DDBJ databases">
        <authorList>
            <person name="Varghese N."/>
            <person name="Submissions S."/>
        </authorList>
    </citation>
    <scope>NUCLEOTIDE SEQUENCE</scope>
    <source>
        <strain evidence="3">DSM 18763</strain>
    </source>
</reference>
<name>A0AA45WL44_9AQUI</name>
<gene>
    <name evidence="3" type="ORF">SAMN06264868_10751</name>
</gene>
<evidence type="ECO:0000313" key="3">
    <source>
        <dbReference type="EMBL" id="SMP10014.1"/>
    </source>
</evidence>
<evidence type="ECO:0000256" key="1">
    <source>
        <dbReference type="ARBA" id="ARBA00010364"/>
    </source>
</evidence>
<dbReference type="AlphaFoldDB" id="A0AA45WL44"/>
<evidence type="ECO:0000313" key="4">
    <source>
        <dbReference type="Proteomes" id="UP001157947"/>
    </source>
</evidence>
<accession>A0AA45WL44</accession>
<dbReference type="PANTHER" id="PTHR13420">
    <property type="entry name" value="UPF0235 PROTEIN C15ORF40"/>
    <property type="match status" value="1"/>
</dbReference>
<proteinExistence type="inferred from homology"/>
<dbReference type="RefSeq" id="WP_265134691.1">
    <property type="nucleotide sequence ID" value="NZ_FXTX01000007.1"/>
</dbReference>
<dbReference type="Proteomes" id="UP001157947">
    <property type="component" value="Unassembled WGS sequence"/>
</dbReference>
<sequence length="74" mass="8450">MKIIKIKVKLNASKNEIKKIEEDNFEIRITTSPEKGKANQKVIELLAEFLDIPKSNLEIISGLTSKEKKILIKD</sequence>
<dbReference type="Gene3D" id="3.30.1200.10">
    <property type="entry name" value="YggU-like"/>
    <property type="match status" value="1"/>
</dbReference>
<dbReference type="GO" id="GO:0005737">
    <property type="term" value="C:cytoplasm"/>
    <property type="evidence" value="ECO:0007669"/>
    <property type="project" value="TreeGrafter"/>
</dbReference>
<dbReference type="InterPro" id="IPR003746">
    <property type="entry name" value="DUF167"/>
</dbReference>
<comment type="caution">
    <text evidence="3">The sequence shown here is derived from an EMBL/GenBank/DDBJ whole genome shotgun (WGS) entry which is preliminary data.</text>
</comment>
<comment type="similarity">
    <text evidence="1 2">Belongs to the UPF0235 family.</text>
</comment>
<dbReference type="NCBIfam" id="TIGR00251">
    <property type="entry name" value="DUF167 family protein"/>
    <property type="match status" value="1"/>
</dbReference>
<keyword evidence="4" id="KW-1185">Reference proteome</keyword>
<dbReference type="SMART" id="SM01152">
    <property type="entry name" value="DUF167"/>
    <property type="match status" value="1"/>
</dbReference>
<dbReference type="HAMAP" id="MF_00634">
    <property type="entry name" value="UPF0235"/>
    <property type="match status" value="1"/>
</dbReference>
<dbReference type="SUPFAM" id="SSF69786">
    <property type="entry name" value="YggU-like"/>
    <property type="match status" value="1"/>
</dbReference>
<dbReference type="EMBL" id="FXTX01000007">
    <property type="protein sequence ID" value="SMP10014.1"/>
    <property type="molecule type" value="Genomic_DNA"/>
</dbReference>
<protein>
    <recommendedName>
        <fullName evidence="2">UPF0235 protein SAMN06264868_10751</fullName>
    </recommendedName>
</protein>
<dbReference type="PANTHER" id="PTHR13420:SF7">
    <property type="entry name" value="UPF0235 PROTEIN C15ORF40"/>
    <property type="match status" value="1"/>
</dbReference>
<organism evidence="3 4">
    <name type="scientific">Venenivibrio stagnispumantis</name>
    <dbReference type="NCBI Taxonomy" id="407998"/>
    <lineage>
        <taxon>Bacteria</taxon>
        <taxon>Pseudomonadati</taxon>
        <taxon>Aquificota</taxon>
        <taxon>Aquificia</taxon>
        <taxon>Aquificales</taxon>
        <taxon>Hydrogenothermaceae</taxon>
        <taxon>Venenivibrio</taxon>
    </lineage>
</organism>